<gene>
    <name evidence="1" type="ORF">GBF38_008513</name>
</gene>
<dbReference type="Proteomes" id="UP000805704">
    <property type="component" value="Chromosome 2"/>
</dbReference>
<keyword evidence="2" id="KW-1185">Reference proteome</keyword>
<proteinExistence type="predicted"/>
<sequence length="73" mass="8071">RLEEPISGRPYDVSSLNPAEVTPAPAPHQKSPSNQDQEVQGESTIVCIQTLHLHQCPWKEDNNAFSSSVHLSH</sequence>
<reference evidence="1" key="1">
    <citation type="submission" date="2020-04" db="EMBL/GenBank/DDBJ databases">
        <title>A chromosome-scale assembly and high-density genetic map of the yellow drum (Nibea albiflora) genome.</title>
        <authorList>
            <person name="Xu D."/>
            <person name="Zhang W."/>
            <person name="Chen R."/>
            <person name="Tan P."/>
            <person name="Wang L."/>
            <person name="Song H."/>
            <person name="Tian L."/>
            <person name="Zhu Q."/>
            <person name="Wang B."/>
        </authorList>
    </citation>
    <scope>NUCLEOTIDE SEQUENCE</scope>
    <source>
        <strain evidence="1">ZJHYS-2018</strain>
    </source>
</reference>
<organism evidence="1 2">
    <name type="scientific">Nibea albiflora</name>
    <name type="common">Yellow drum</name>
    <name type="synonym">Corvina albiflora</name>
    <dbReference type="NCBI Taxonomy" id="240163"/>
    <lineage>
        <taxon>Eukaryota</taxon>
        <taxon>Metazoa</taxon>
        <taxon>Chordata</taxon>
        <taxon>Craniata</taxon>
        <taxon>Vertebrata</taxon>
        <taxon>Euteleostomi</taxon>
        <taxon>Actinopterygii</taxon>
        <taxon>Neopterygii</taxon>
        <taxon>Teleostei</taxon>
        <taxon>Neoteleostei</taxon>
        <taxon>Acanthomorphata</taxon>
        <taxon>Eupercaria</taxon>
        <taxon>Sciaenidae</taxon>
        <taxon>Nibea</taxon>
    </lineage>
</organism>
<accession>A0ACB7F2J1</accession>
<dbReference type="EMBL" id="CM024790">
    <property type="protein sequence ID" value="KAG8007266.1"/>
    <property type="molecule type" value="Genomic_DNA"/>
</dbReference>
<comment type="caution">
    <text evidence="1">The sequence shown here is derived from an EMBL/GenBank/DDBJ whole genome shotgun (WGS) entry which is preliminary data.</text>
</comment>
<evidence type="ECO:0000313" key="1">
    <source>
        <dbReference type="EMBL" id="KAG8007266.1"/>
    </source>
</evidence>
<name>A0ACB7F2J1_NIBAL</name>
<evidence type="ECO:0000313" key="2">
    <source>
        <dbReference type="Proteomes" id="UP000805704"/>
    </source>
</evidence>
<feature type="non-terminal residue" evidence="1">
    <location>
        <position position="1"/>
    </location>
</feature>
<protein>
    <submittedName>
        <fullName evidence="1">Uncharacterized protein</fullName>
    </submittedName>
</protein>